<evidence type="ECO:0000256" key="3">
    <source>
        <dbReference type="ARBA" id="ARBA00010718"/>
    </source>
</evidence>
<evidence type="ECO:0000256" key="6">
    <source>
        <dbReference type="ARBA" id="ARBA00022530"/>
    </source>
</evidence>
<dbReference type="EC" id="4.2.1.1" evidence="4 15"/>
<comment type="similarity">
    <text evidence="3 15">Belongs to the alpha-carbonic anhydrase family.</text>
</comment>
<evidence type="ECO:0000256" key="7">
    <source>
        <dbReference type="ARBA" id="ARBA00022723"/>
    </source>
</evidence>
<evidence type="ECO:0000313" key="17">
    <source>
        <dbReference type="EMBL" id="KAK3086570.1"/>
    </source>
</evidence>
<comment type="catalytic activity">
    <reaction evidence="14 15">
        <text>hydrogencarbonate + H(+) = CO2 + H2O</text>
        <dbReference type="Rhea" id="RHEA:10748"/>
        <dbReference type="ChEBI" id="CHEBI:15377"/>
        <dbReference type="ChEBI" id="CHEBI:15378"/>
        <dbReference type="ChEBI" id="CHEBI:16526"/>
        <dbReference type="ChEBI" id="CHEBI:17544"/>
        <dbReference type="EC" id="4.2.1.1"/>
    </reaction>
</comment>
<keyword evidence="10" id="KW-0106">Calcium</keyword>
<gene>
    <name evidence="17" type="ORF">FSP39_020377</name>
</gene>
<dbReference type="PANTHER" id="PTHR18952:SF141">
    <property type="entry name" value="CARBONIC ANHYDRASE"/>
    <property type="match status" value="1"/>
</dbReference>
<evidence type="ECO:0000259" key="16">
    <source>
        <dbReference type="PROSITE" id="PS51144"/>
    </source>
</evidence>
<dbReference type="EMBL" id="VSWD01000012">
    <property type="protein sequence ID" value="KAK3086570.1"/>
    <property type="molecule type" value="Genomic_DNA"/>
</dbReference>
<comment type="caution">
    <text evidence="17">The sequence shown here is derived from an EMBL/GenBank/DDBJ whole genome shotgun (WGS) entry which is preliminary data.</text>
</comment>
<dbReference type="SUPFAM" id="SSF51069">
    <property type="entry name" value="Carbonic anhydrase"/>
    <property type="match status" value="1"/>
</dbReference>
<dbReference type="PROSITE" id="PS00162">
    <property type="entry name" value="ALPHA_CA_1"/>
    <property type="match status" value="1"/>
</dbReference>
<dbReference type="AlphaFoldDB" id="A0AA88XJ08"/>
<dbReference type="GO" id="GO:0004089">
    <property type="term" value="F:carbonate dehydratase activity"/>
    <property type="evidence" value="ECO:0007669"/>
    <property type="project" value="UniProtKB-UniRule"/>
</dbReference>
<accession>A0AA88XJ08</accession>
<keyword evidence="11" id="KW-1015">Disulfide bond</keyword>
<evidence type="ECO:0000256" key="8">
    <source>
        <dbReference type="ARBA" id="ARBA00022737"/>
    </source>
</evidence>
<keyword evidence="6" id="KW-0272">Extracellular matrix</keyword>
<dbReference type="Proteomes" id="UP001186944">
    <property type="component" value="Unassembled WGS sequence"/>
</dbReference>
<dbReference type="PANTHER" id="PTHR18952">
    <property type="entry name" value="CARBONIC ANHYDRASE"/>
    <property type="match status" value="1"/>
</dbReference>
<keyword evidence="5" id="KW-0964">Secreted</keyword>
<evidence type="ECO:0000313" key="18">
    <source>
        <dbReference type="Proteomes" id="UP001186944"/>
    </source>
</evidence>
<evidence type="ECO:0000256" key="4">
    <source>
        <dbReference type="ARBA" id="ARBA00012925"/>
    </source>
</evidence>
<comment type="subcellular location">
    <subcellularLocation>
        <location evidence="2">Secreted</location>
        <location evidence="2">Extracellular space</location>
        <location evidence="2">Extracellular matrix</location>
    </subcellularLocation>
</comment>
<proteinExistence type="inferred from homology"/>
<protein>
    <recommendedName>
        <fullName evidence="4 15">Carbonic anhydrase</fullName>
        <ecNumber evidence="4 15">4.2.1.1</ecNumber>
    </recommendedName>
</protein>
<dbReference type="InterPro" id="IPR001148">
    <property type="entry name" value="CA_dom"/>
</dbReference>
<comment type="cofactor">
    <cofactor evidence="1 15">
        <name>Zn(2+)</name>
        <dbReference type="ChEBI" id="CHEBI:29105"/>
    </cofactor>
</comment>
<dbReference type="Gene3D" id="3.10.200.10">
    <property type="entry name" value="Alpha carbonic anhydrase"/>
    <property type="match status" value="1"/>
</dbReference>
<name>A0AA88XJ08_PINIB</name>
<evidence type="ECO:0000256" key="13">
    <source>
        <dbReference type="ARBA" id="ARBA00023239"/>
    </source>
</evidence>
<evidence type="ECO:0000256" key="10">
    <source>
        <dbReference type="ARBA" id="ARBA00022837"/>
    </source>
</evidence>
<dbReference type="GO" id="GO:0005737">
    <property type="term" value="C:cytoplasm"/>
    <property type="evidence" value="ECO:0007669"/>
    <property type="project" value="TreeGrafter"/>
</dbReference>
<dbReference type="PROSITE" id="PS51144">
    <property type="entry name" value="ALPHA_CA_2"/>
    <property type="match status" value="1"/>
</dbReference>
<evidence type="ECO:0000256" key="9">
    <source>
        <dbReference type="ARBA" id="ARBA00022833"/>
    </source>
</evidence>
<evidence type="ECO:0000256" key="11">
    <source>
        <dbReference type="ARBA" id="ARBA00023157"/>
    </source>
</evidence>
<dbReference type="SMART" id="SM01057">
    <property type="entry name" value="Carb_anhydrase"/>
    <property type="match status" value="1"/>
</dbReference>
<dbReference type="InterPro" id="IPR023561">
    <property type="entry name" value="Carbonic_anhydrase_a-class"/>
</dbReference>
<evidence type="ECO:0000256" key="5">
    <source>
        <dbReference type="ARBA" id="ARBA00022525"/>
    </source>
</evidence>
<reference evidence="17" key="1">
    <citation type="submission" date="2019-08" db="EMBL/GenBank/DDBJ databases">
        <title>The improved chromosome-level genome for the pearl oyster Pinctada fucata martensii using PacBio sequencing and Hi-C.</title>
        <authorList>
            <person name="Zheng Z."/>
        </authorList>
    </citation>
    <scope>NUCLEOTIDE SEQUENCE</scope>
    <source>
        <strain evidence="17">ZZ-2019</strain>
        <tissue evidence="17">Adductor muscle</tissue>
    </source>
</reference>
<evidence type="ECO:0000256" key="2">
    <source>
        <dbReference type="ARBA" id="ARBA00004498"/>
    </source>
</evidence>
<dbReference type="GO" id="GO:0008270">
    <property type="term" value="F:zinc ion binding"/>
    <property type="evidence" value="ECO:0007669"/>
    <property type="project" value="UniProtKB-UniRule"/>
</dbReference>
<dbReference type="FunFam" id="3.10.200.10:FF:000003">
    <property type="entry name" value="Carbonic anhydrase 12"/>
    <property type="match status" value="1"/>
</dbReference>
<keyword evidence="13 15" id="KW-0456">Lyase</keyword>
<dbReference type="InterPro" id="IPR018338">
    <property type="entry name" value="Carbonic_anhydrase_a-class_CS"/>
</dbReference>
<evidence type="ECO:0000256" key="15">
    <source>
        <dbReference type="RuleBase" id="RU367011"/>
    </source>
</evidence>
<keyword evidence="12" id="KW-0325">Glycoprotein</keyword>
<dbReference type="InterPro" id="IPR036398">
    <property type="entry name" value="CA_dom_sf"/>
</dbReference>
<feature type="domain" description="Alpha-carbonic anhydrase" evidence="16">
    <location>
        <begin position="43"/>
        <end position="297"/>
    </location>
</feature>
<keyword evidence="8" id="KW-0677">Repeat</keyword>
<keyword evidence="9 15" id="KW-0862">Zinc</keyword>
<keyword evidence="7 15" id="KW-0479">Metal-binding</keyword>
<organism evidence="17 18">
    <name type="scientific">Pinctada imbricata</name>
    <name type="common">Atlantic pearl-oyster</name>
    <name type="synonym">Pinctada martensii</name>
    <dbReference type="NCBI Taxonomy" id="66713"/>
    <lineage>
        <taxon>Eukaryota</taxon>
        <taxon>Metazoa</taxon>
        <taxon>Spiralia</taxon>
        <taxon>Lophotrochozoa</taxon>
        <taxon>Mollusca</taxon>
        <taxon>Bivalvia</taxon>
        <taxon>Autobranchia</taxon>
        <taxon>Pteriomorphia</taxon>
        <taxon>Pterioida</taxon>
        <taxon>Pterioidea</taxon>
        <taxon>Pteriidae</taxon>
        <taxon>Pinctada</taxon>
    </lineage>
</organism>
<sequence length="304" mass="34207">MFFKKKYSYNVLDPKHVKDPEAAFIIAIRREIEKLNDVKIPSMSWGYDTNNGPATWCKDYPVANGKRQSPIDIVPNSVSQEPSLQNNPLRVTYKPEPDVDISNTGASVKVQMTQQSELTGGPLKGKYRLEQFHLHWGSENSKGSEHTVNGKMYPAELHLVHWNADKYSSFGEAADKSDGLAVLGYFVKIGKEHKGFKQITDHLKEITKTGSHSPSPGKFDPSCLVKDDISRYWTYEGSLTTPPLYESVTWIVFDDVMEISQEQLNGLRSIKNCENCCIQNNYRPPVPICDRSVKASFSGASKLK</sequence>
<comment type="function">
    <text evidence="15">Reversible hydration of carbon dioxide.</text>
</comment>
<evidence type="ECO:0000256" key="1">
    <source>
        <dbReference type="ARBA" id="ARBA00001947"/>
    </source>
</evidence>
<evidence type="ECO:0000256" key="14">
    <source>
        <dbReference type="ARBA" id="ARBA00048348"/>
    </source>
</evidence>
<keyword evidence="18" id="KW-1185">Reference proteome</keyword>
<evidence type="ECO:0000256" key="12">
    <source>
        <dbReference type="ARBA" id="ARBA00023180"/>
    </source>
</evidence>
<dbReference type="Pfam" id="PF00194">
    <property type="entry name" value="Carb_anhydrase"/>
    <property type="match status" value="1"/>
</dbReference>